<comment type="caution">
    <text evidence="2">The sequence shown here is derived from an EMBL/GenBank/DDBJ whole genome shotgun (WGS) entry which is preliminary data.</text>
</comment>
<name>A0A1Y1S0C7_9SPIO</name>
<evidence type="ECO:0000313" key="2">
    <source>
        <dbReference type="EMBL" id="ORC36567.1"/>
    </source>
</evidence>
<feature type="signal peptide" evidence="1">
    <location>
        <begin position="1"/>
        <end position="24"/>
    </location>
</feature>
<evidence type="ECO:0000256" key="1">
    <source>
        <dbReference type="SAM" id="SignalP"/>
    </source>
</evidence>
<gene>
    <name evidence="2" type="ORF">B4O97_05740</name>
</gene>
<keyword evidence="3" id="KW-1185">Reference proteome</keyword>
<dbReference type="Proteomes" id="UP000192343">
    <property type="component" value="Unassembled WGS sequence"/>
</dbReference>
<organism evidence="2 3">
    <name type="scientific">Marispirochaeta aestuarii</name>
    <dbReference type="NCBI Taxonomy" id="1963862"/>
    <lineage>
        <taxon>Bacteria</taxon>
        <taxon>Pseudomonadati</taxon>
        <taxon>Spirochaetota</taxon>
        <taxon>Spirochaetia</taxon>
        <taxon>Spirochaetales</taxon>
        <taxon>Spirochaetaceae</taxon>
        <taxon>Marispirochaeta</taxon>
    </lineage>
</organism>
<dbReference type="STRING" id="1963862.B4O97_05740"/>
<proteinExistence type="predicted"/>
<protein>
    <submittedName>
        <fullName evidence="2">Uncharacterized protein</fullName>
    </submittedName>
</protein>
<dbReference type="AlphaFoldDB" id="A0A1Y1S0C7"/>
<sequence length="185" mass="21308">MISAILKKAVVPVLLLLACMQLSAQEDSAPEPLPRGFDTLELGMSMADIKNELLSSDDFLYRGDPDVSLLERENLSLMEVEGFGFFASAQFQFSQDDRLYAMLLVMDPENIDYYSVYSTLTEKYGNPADLSPQRAYWENENVRISLERPVMLRYIDRALFDAIRQEGETLESYERISREEFLSRF</sequence>
<evidence type="ECO:0000313" key="3">
    <source>
        <dbReference type="Proteomes" id="UP000192343"/>
    </source>
</evidence>
<reference evidence="2 3" key="1">
    <citation type="submission" date="2017-03" db="EMBL/GenBank/DDBJ databases">
        <title>Draft Genome sequence of Marispirochaeta sp. strain JC444.</title>
        <authorList>
            <person name="Shivani Y."/>
            <person name="Subhash Y."/>
            <person name="Sasikala C."/>
            <person name="Ramana C."/>
        </authorList>
    </citation>
    <scope>NUCLEOTIDE SEQUENCE [LARGE SCALE GENOMIC DNA]</scope>
    <source>
        <strain evidence="2 3">JC444</strain>
    </source>
</reference>
<dbReference type="EMBL" id="MWQY01000005">
    <property type="protein sequence ID" value="ORC36567.1"/>
    <property type="molecule type" value="Genomic_DNA"/>
</dbReference>
<dbReference type="PROSITE" id="PS51257">
    <property type="entry name" value="PROKAR_LIPOPROTEIN"/>
    <property type="match status" value="1"/>
</dbReference>
<keyword evidence="1" id="KW-0732">Signal</keyword>
<feature type="chain" id="PRO_5012417686" evidence="1">
    <location>
        <begin position="25"/>
        <end position="185"/>
    </location>
</feature>
<accession>A0A1Y1S0C7</accession>